<evidence type="ECO:0000256" key="2">
    <source>
        <dbReference type="ARBA" id="ARBA00022964"/>
    </source>
</evidence>
<dbReference type="InterPro" id="IPR006620">
    <property type="entry name" value="Pro_4_hyd_alph"/>
</dbReference>
<protein>
    <submittedName>
        <fullName evidence="5">2OG-Fe(II) oxygenase</fullName>
    </submittedName>
</protein>
<evidence type="ECO:0000256" key="3">
    <source>
        <dbReference type="ARBA" id="ARBA00023002"/>
    </source>
</evidence>
<feature type="domain" description="Prolyl 4-hydroxylase alpha subunit" evidence="4">
    <location>
        <begin position="59"/>
        <end position="245"/>
    </location>
</feature>
<dbReference type="InterPro" id="IPR039558">
    <property type="entry name" value="TPA1/OFD1_N"/>
</dbReference>
<comment type="cofactor">
    <cofactor evidence="1">
        <name>L-ascorbate</name>
        <dbReference type="ChEBI" id="CHEBI:38290"/>
    </cofactor>
</comment>
<dbReference type="PANTHER" id="PTHR12117:SF0">
    <property type="entry name" value="PROLYL 3-HYDROXYLASE OGFOD1"/>
    <property type="match status" value="1"/>
</dbReference>
<dbReference type="EMBL" id="JBHSGQ010000004">
    <property type="protein sequence ID" value="MFC4725659.1"/>
    <property type="molecule type" value="Genomic_DNA"/>
</dbReference>
<dbReference type="InterPro" id="IPR051842">
    <property type="entry name" value="uS12_prolyl_hydroxylase"/>
</dbReference>
<dbReference type="SMART" id="SM00702">
    <property type="entry name" value="P4Hc"/>
    <property type="match status" value="1"/>
</dbReference>
<name>A0ABV9NEF4_9PROT</name>
<dbReference type="PANTHER" id="PTHR12117">
    <property type="entry name" value="HISTONE ACETYLTRANSFERASE COMPLEX"/>
    <property type="match status" value="1"/>
</dbReference>
<dbReference type="Proteomes" id="UP001596024">
    <property type="component" value="Unassembled WGS sequence"/>
</dbReference>
<evidence type="ECO:0000256" key="1">
    <source>
        <dbReference type="ARBA" id="ARBA00001961"/>
    </source>
</evidence>
<dbReference type="Gene3D" id="2.60.120.620">
    <property type="entry name" value="q2cbj1_9rhob like domain"/>
    <property type="match status" value="1"/>
</dbReference>
<proteinExistence type="predicted"/>
<evidence type="ECO:0000313" key="5">
    <source>
        <dbReference type="EMBL" id="MFC4725659.1"/>
    </source>
</evidence>
<evidence type="ECO:0000313" key="6">
    <source>
        <dbReference type="Proteomes" id="UP001596024"/>
    </source>
</evidence>
<accession>A0ABV9NEF4</accession>
<reference evidence="6" key="1">
    <citation type="journal article" date="2019" name="Int. J. Syst. Evol. Microbiol.">
        <title>The Global Catalogue of Microorganisms (GCM) 10K type strain sequencing project: providing services to taxonomists for standard genome sequencing and annotation.</title>
        <authorList>
            <consortium name="The Broad Institute Genomics Platform"/>
            <consortium name="The Broad Institute Genome Sequencing Center for Infectious Disease"/>
            <person name="Wu L."/>
            <person name="Ma J."/>
        </authorList>
    </citation>
    <scope>NUCLEOTIDE SEQUENCE [LARGE SCALE GENOMIC DNA]</scope>
    <source>
        <strain evidence="6">CCUG 62981</strain>
    </source>
</reference>
<gene>
    <name evidence="5" type="ORF">ACFPB0_10195</name>
</gene>
<keyword evidence="6" id="KW-1185">Reference proteome</keyword>
<evidence type="ECO:0000259" key="4">
    <source>
        <dbReference type="SMART" id="SM00702"/>
    </source>
</evidence>
<sequence>MTSAGPGAGAAEPRLTPRDDIAQLAEKFAKDGRVLVPDLLPAETANALYQRLHSWTGWHLVSCIGGQHRAFEASAMEALDKAKYAQFVETAGLQARQGFQYLFRNYPLYDLGMQDRLDDPVLRQALGIVRSPDFLELARAITGHSAISYTDSQATAFGPGHYLTTHDDDVDGKNRLAAYVINLTPGWRADFGGQLQFLNAQGHVDEAFVPGFNTLALFSVPAQHAVSVVAPFAPGYRYALTGWLRQGTEVPPGA</sequence>
<keyword evidence="3" id="KW-0560">Oxidoreductase</keyword>
<dbReference type="Pfam" id="PF13661">
    <property type="entry name" value="2OG-FeII_Oxy_4"/>
    <property type="match status" value="1"/>
</dbReference>
<dbReference type="RefSeq" id="WP_371393235.1">
    <property type="nucleotide sequence ID" value="NZ_CP163421.1"/>
</dbReference>
<keyword evidence="2" id="KW-0223">Dioxygenase</keyword>
<comment type="caution">
    <text evidence="5">The sequence shown here is derived from an EMBL/GenBank/DDBJ whole genome shotgun (WGS) entry which is preliminary data.</text>
</comment>
<organism evidence="5 6">
    <name type="scientific">Glycocaulis abyssi</name>
    <dbReference type="NCBI Taxonomy" id="1433403"/>
    <lineage>
        <taxon>Bacteria</taxon>
        <taxon>Pseudomonadati</taxon>
        <taxon>Pseudomonadota</taxon>
        <taxon>Alphaproteobacteria</taxon>
        <taxon>Maricaulales</taxon>
        <taxon>Maricaulaceae</taxon>
        <taxon>Glycocaulis</taxon>
    </lineage>
</organism>